<dbReference type="HOGENOM" id="CLU_109255_0_0_5"/>
<proteinExistence type="predicted"/>
<organism evidence="1 2">
    <name type="scientific">Martelella endophytica</name>
    <dbReference type="NCBI Taxonomy" id="1486262"/>
    <lineage>
        <taxon>Bacteria</taxon>
        <taxon>Pseudomonadati</taxon>
        <taxon>Pseudomonadota</taxon>
        <taxon>Alphaproteobacteria</taxon>
        <taxon>Hyphomicrobiales</taxon>
        <taxon>Aurantimonadaceae</taxon>
        <taxon>Martelella</taxon>
    </lineage>
</organism>
<gene>
    <name evidence="1" type="ORF">TM49_10475</name>
</gene>
<dbReference type="Pfam" id="PF10722">
    <property type="entry name" value="YbjN"/>
    <property type="match status" value="1"/>
</dbReference>
<sequence length="166" mass="18726">MSLIEWEAERLSNPVDMIEFVAATNDWTFERSGEDEIAMTVGGRWADYHVSFSWMSHHEALHLACAFDLRVPEHKANEIVRLLSKVNGQVLMGHFDFWPQENVIVYRHSLLLAGGAEPTNQQVEGTLSNGLDACENYFQAFQFVVWSGMTADDAMKAVLFETVGEA</sequence>
<dbReference type="EMBL" id="CP010803">
    <property type="protein sequence ID" value="AJY45999.1"/>
    <property type="molecule type" value="Genomic_DNA"/>
</dbReference>
<evidence type="ECO:0008006" key="3">
    <source>
        <dbReference type="Google" id="ProtNLM"/>
    </source>
</evidence>
<dbReference type="OrthoDB" id="9792176at2"/>
<dbReference type="PATRIC" id="fig|1486262.3.peg.2169"/>
<name>A0A0D5LP46_MAREN</name>
<protein>
    <recommendedName>
        <fullName evidence="3">Diacylglyceryl transferase</fullName>
    </recommendedName>
</protein>
<dbReference type="InterPro" id="IPR019660">
    <property type="entry name" value="Put_sensory_transdc_reg_YbjN"/>
</dbReference>
<dbReference type="RefSeq" id="WP_045681101.1">
    <property type="nucleotide sequence ID" value="NZ_CP010803.1"/>
</dbReference>
<dbReference type="STRING" id="1486262.TM49_10475"/>
<keyword evidence="2" id="KW-1185">Reference proteome</keyword>
<evidence type="ECO:0000313" key="1">
    <source>
        <dbReference type="EMBL" id="AJY45999.1"/>
    </source>
</evidence>
<dbReference type="KEGG" id="mey:TM49_10475"/>
<dbReference type="CDD" id="cd17033">
    <property type="entry name" value="DR1245-like"/>
    <property type="match status" value="1"/>
</dbReference>
<evidence type="ECO:0000313" key="2">
    <source>
        <dbReference type="Proteomes" id="UP000032611"/>
    </source>
</evidence>
<reference evidence="1 2" key="1">
    <citation type="journal article" date="2015" name="Genome Announc.">
        <title>Complete genome sequence of Martelella endophytica YC6887, which has antifungal activity associated with a halophyte.</title>
        <authorList>
            <person name="Khan A."/>
            <person name="Khan H."/>
            <person name="Chung E.J."/>
            <person name="Hossain M.T."/>
            <person name="Chung Y.R."/>
        </authorList>
    </citation>
    <scope>NUCLEOTIDE SEQUENCE [LARGE SCALE GENOMIC DNA]</scope>
    <source>
        <strain evidence="1">YC6887</strain>
    </source>
</reference>
<dbReference type="AlphaFoldDB" id="A0A0D5LP46"/>
<dbReference type="Proteomes" id="UP000032611">
    <property type="component" value="Chromosome"/>
</dbReference>
<accession>A0A0D5LP46</accession>